<evidence type="ECO:0000313" key="3">
    <source>
        <dbReference type="EMBL" id="QVT79895.1"/>
    </source>
</evidence>
<dbReference type="EMBL" id="CP075371">
    <property type="protein sequence ID" value="QVT79895.1"/>
    <property type="molecule type" value="Genomic_DNA"/>
</dbReference>
<dbReference type="InterPro" id="IPR056303">
    <property type="entry name" value="AMIN-like"/>
</dbReference>
<evidence type="ECO:0000259" key="2">
    <source>
        <dbReference type="Pfam" id="PF24837"/>
    </source>
</evidence>
<dbReference type="Pfam" id="PF24837">
    <property type="entry name" value="AMIN-like"/>
    <property type="match status" value="1"/>
</dbReference>
<gene>
    <name evidence="3" type="ORF">ENKNEFLB_02285</name>
</gene>
<protein>
    <recommendedName>
        <fullName evidence="2">AMIN-like domain-containing protein</fullName>
    </recommendedName>
</protein>
<feature type="domain" description="AMIN-like" evidence="2">
    <location>
        <begin position="71"/>
        <end position="194"/>
    </location>
</feature>
<keyword evidence="4" id="KW-1185">Reference proteome</keyword>
<proteinExistence type="predicted"/>
<name>A0ABX8EJ25_9ACTN</name>
<dbReference type="Proteomes" id="UP000679307">
    <property type="component" value="Chromosome"/>
</dbReference>
<evidence type="ECO:0000256" key="1">
    <source>
        <dbReference type="SAM" id="MobiDB-lite"/>
    </source>
</evidence>
<feature type="compositionally biased region" description="Low complexity" evidence="1">
    <location>
        <begin position="28"/>
        <end position="48"/>
    </location>
</feature>
<accession>A0ABX8EJ25</accession>
<organism evidence="3 4">
    <name type="scientific">Nocardioides aquaticus</name>
    <dbReference type="NCBI Taxonomy" id="160826"/>
    <lineage>
        <taxon>Bacteria</taxon>
        <taxon>Bacillati</taxon>
        <taxon>Actinomycetota</taxon>
        <taxon>Actinomycetes</taxon>
        <taxon>Propionibacteriales</taxon>
        <taxon>Nocardioidaceae</taxon>
        <taxon>Nocardioides</taxon>
    </lineage>
</organism>
<reference evidence="3 4" key="1">
    <citation type="submission" date="2021-05" db="EMBL/GenBank/DDBJ databases">
        <title>Complete genome of Nocardioides aquaticus KCTC 9944T isolated from meromictic and hypersaline Ekho Lake, Antarctica.</title>
        <authorList>
            <person name="Hwang K."/>
            <person name="Kim K.M."/>
            <person name="Choe H."/>
        </authorList>
    </citation>
    <scope>NUCLEOTIDE SEQUENCE [LARGE SCALE GENOMIC DNA]</scope>
    <source>
        <strain evidence="3 4">KCTC 9944</strain>
    </source>
</reference>
<dbReference type="RefSeq" id="WP_420830551.1">
    <property type="nucleotide sequence ID" value="NZ_BAAAHS010000044.1"/>
</dbReference>
<evidence type="ECO:0000313" key="4">
    <source>
        <dbReference type="Proteomes" id="UP000679307"/>
    </source>
</evidence>
<sequence>MLGAVATVALAAGCAGEPATGPAPAPAPSSTATPDEGSTTADTADTADGPPAFGRGTGRRTSDPSRNALLVLTDVRTGEARRFDRVVLEFSGRGTPGYVVNYVDRAVHDGSGQVVDFGRGAVLDVYASGTTAPAPDYYDGPRRLSPLDGDVLDGLFMAGTFEGFTQVLAGIDGDRAPFRVFTLTSPPRLVVDVAATE</sequence>
<feature type="region of interest" description="Disordered" evidence="1">
    <location>
        <begin position="15"/>
        <end position="65"/>
    </location>
</feature>